<gene>
    <name evidence="1" type="ORF">BgAZ_301130</name>
</gene>
<evidence type="ECO:0000313" key="1">
    <source>
        <dbReference type="EMBL" id="KAK1442595.1"/>
    </source>
</evidence>
<dbReference type="AlphaFoldDB" id="A0AAD8LH67"/>
<accession>A0AAD8LH67</accession>
<dbReference type="EMBL" id="JAVEPI010000003">
    <property type="protein sequence ID" value="KAK1442595.1"/>
    <property type="molecule type" value="Genomic_DNA"/>
</dbReference>
<reference evidence="1" key="1">
    <citation type="submission" date="2023-08" db="EMBL/GenBank/DDBJ databases">
        <title>Draft sequence of the Babesia gibsoni genome.</title>
        <authorList>
            <person name="Yamagishi J.Y."/>
            <person name="Xuan X.X."/>
        </authorList>
    </citation>
    <scope>NUCLEOTIDE SEQUENCE</scope>
    <source>
        <strain evidence="1">Azabu</strain>
    </source>
</reference>
<organism evidence="1 2">
    <name type="scientific">Babesia gibsoni</name>
    <dbReference type="NCBI Taxonomy" id="33632"/>
    <lineage>
        <taxon>Eukaryota</taxon>
        <taxon>Sar</taxon>
        <taxon>Alveolata</taxon>
        <taxon>Apicomplexa</taxon>
        <taxon>Aconoidasida</taxon>
        <taxon>Piroplasmida</taxon>
        <taxon>Babesiidae</taxon>
        <taxon>Babesia</taxon>
    </lineage>
</organism>
<dbReference type="Proteomes" id="UP001230268">
    <property type="component" value="Unassembled WGS sequence"/>
</dbReference>
<evidence type="ECO:0000313" key="2">
    <source>
        <dbReference type="Proteomes" id="UP001230268"/>
    </source>
</evidence>
<keyword evidence="2" id="KW-1185">Reference proteome</keyword>
<proteinExistence type="predicted"/>
<name>A0AAD8LH67_BABGI</name>
<sequence>MLALLLLCHVVGALKTETSTKASSQSSISRYTPSSLPIYPLDFQDNWQASRPIPVDINYSVPYVMIGNTSINDRQYGPGDLTSYLEKLSNDAGVLTTKVRIMCQS</sequence>
<comment type="caution">
    <text evidence="1">The sequence shown here is derived from an EMBL/GenBank/DDBJ whole genome shotgun (WGS) entry which is preliminary data.</text>
</comment>
<protein>
    <submittedName>
        <fullName evidence="1">Uncharacterized protein</fullName>
    </submittedName>
</protein>